<evidence type="ECO:0000313" key="3">
    <source>
        <dbReference type="EMBL" id="MBB5378326.1"/>
    </source>
</evidence>
<reference evidence="5" key="2">
    <citation type="journal article" date="2019" name="Int. J. Syst. Evol. Microbiol.">
        <title>The Global Catalogue of Microorganisms (GCM) 10K type strain sequencing project: providing services to taxonomists for standard genome sequencing and annotation.</title>
        <authorList>
            <consortium name="The Broad Institute Genomics Platform"/>
            <consortium name="The Broad Institute Genome Sequencing Center for Infectious Disease"/>
            <person name="Wu L."/>
            <person name="Ma J."/>
        </authorList>
    </citation>
    <scope>NUCLEOTIDE SEQUENCE [LARGE SCALE GENOMIC DNA]</scope>
    <source>
        <strain evidence="5">CGMCC 1.18437</strain>
    </source>
</reference>
<accession>A0A7W8KHM2</accession>
<evidence type="ECO:0000313" key="2">
    <source>
        <dbReference type="EMBL" id="GHF59691.1"/>
    </source>
</evidence>
<dbReference type="EMBL" id="BNAJ01000013">
    <property type="protein sequence ID" value="GHF59691.1"/>
    <property type="molecule type" value="Genomic_DNA"/>
</dbReference>
<organism evidence="3 4">
    <name type="scientific">Deinococcus metalli</name>
    <dbReference type="NCBI Taxonomy" id="1141878"/>
    <lineage>
        <taxon>Bacteria</taxon>
        <taxon>Thermotogati</taxon>
        <taxon>Deinococcota</taxon>
        <taxon>Deinococci</taxon>
        <taxon>Deinococcales</taxon>
        <taxon>Deinococcaceae</taxon>
        <taxon>Deinococcus</taxon>
    </lineage>
</organism>
<gene>
    <name evidence="2" type="ORF">GCM10017781_40050</name>
    <name evidence="3" type="ORF">HNQ07_003832</name>
</gene>
<evidence type="ECO:0000313" key="4">
    <source>
        <dbReference type="Proteomes" id="UP000539473"/>
    </source>
</evidence>
<protein>
    <recommendedName>
        <fullName evidence="6">DUF3887 domain-containing protein</fullName>
    </recommendedName>
</protein>
<dbReference type="AlphaFoldDB" id="A0A7W8KHM2"/>
<reference evidence="2" key="1">
    <citation type="journal article" date="2014" name="Int. J. Syst. Evol. Microbiol.">
        <title>Complete genome of a new Firmicutes species belonging to the dominant human colonic microbiota ('Ruminococcus bicirculans') reveals two chromosomes and a selective capacity to utilize plant glucans.</title>
        <authorList>
            <consortium name="NISC Comparative Sequencing Program"/>
            <person name="Wegmann U."/>
            <person name="Louis P."/>
            <person name="Goesmann A."/>
            <person name="Henrissat B."/>
            <person name="Duncan S.H."/>
            <person name="Flint H.J."/>
        </authorList>
    </citation>
    <scope>NUCLEOTIDE SEQUENCE</scope>
    <source>
        <strain evidence="2">CGMCC 1.18437</strain>
    </source>
</reference>
<feature type="signal peptide" evidence="1">
    <location>
        <begin position="1"/>
        <end position="21"/>
    </location>
</feature>
<keyword evidence="1" id="KW-0732">Signal</keyword>
<feature type="chain" id="PRO_5031485817" description="DUF3887 domain-containing protein" evidence="1">
    <location>
        <begin position="22"/>
        <end position="161"/>
    </location>
</feature>
<name>A0A7W8KHM2_9DEIO</name>
<keyword evidence="5" id="KW-1185">Reference proteome</keyword>
<comment type="caution">
    <text evidence="3">The sequence shown here is derived from an EMBL/GenBank/DDBJ whole genome shotgun (WGS) entry which is preliminary data.</text>
</comment>
<reference evidence="3 4" key="3">
    <citation type="submission" date="2020-08" db="EMBL/GenBank/DDBJ databases">
        <title>Genomic Encyclopedia of Type Strains, Phase IV (KMG-IV): sequencing the most valuable type-strain genomes for metagenomic binning, comparative biology and taxonomic classification.</title>
        <authorList>
            <person name="Goeker M."/>
        </authorList>
    </citation>
    <scope>NUCLEOTIDE SEQUENCE [LARGE SCALE GENOMIC DNA]</scope>
    <source>
        <strain evidence="3 4">DSM 27521</strain>
    </source>
</reference>
<sequence>MNCIRWVVTAALLTLGPGAFAQGTAATPPSGSAARTPAEQFALTRGRALMLEFYAVKLDGLWNAFTPDVQQQWGDLSGFRAFRQTGVQQYGRETQLVNEQTFTRAGESFYVRSAVFEGAPQQVWGLVIGFTGLRVTTFAINLLEDRSSDQTAVAPALLAGR</sequence>
<proteinExistence type="predicted"/>
<evidence type="ECO:0008006" key="6">
    <source>
        <dbReference type="Google" id="ProtNLM"/>
    </source>
</evidence>
<evidence type="ECO:0000313" key="5">
    <source>
        <dbReference type="Proteomes" id="UP000619376"/>
    </source>
</evidence>
<dbReference type="Proteomes" id="UP000539473">
    <property type="component" value="Unassembled WGS sequence"/>
</dbReference>
<reference evidence="2" key="4">
    <citation type="submission" date="2024-05" db="EMBL/GenBank/DDBJ databases">
        <authorList>
            <person name="Sun Q."/>
            <person name="Zhou Y."/>
        </authorList>
    </citation>
    <scope>NUCLEOTIDE SEQUENCE</scope>
    <source>
        <strain evidence="2">CGMCC 1.18437</strain>
    </source>
</reference>
<dbReference type="RefSeq" id="WP_184114737.1">
    <property type="nucleotide sequence ID" value="NZ_BNAJ01000013.1"/>
</dbReference>
<dbReference type="Proteomes" id="UP000619376">
    <property type="component" value="Unassembled WGS sequence"/>
</dbReference>
<evidence type="ECO:0000256" key="1">
    <source>
        <dbReference type="SAM" id="SignalP"/>
    </source>
</evidence>
<dbReference type="EMBL" id="JACHFK010000012">
    <property type="protein sequence ID" value="MBB5378326.1"/>
    <property type="molecule type" value="Genomic_DNA"/>
</dbReference>